<evidence type="ECO:0000256" key="1">
    <source>
        <dbReference type="ARBA" id="ARBA00022703"/>
    </source>
</evidence>
<evidence type="ECO:0000313" key="4">
    <source>
        <dbReference type="EMBL" id="VDI51615.1"/>
    </source>
</evidence>
<dbReference type="InterPro" id="IPR027417">
    <property type="entry name" value="P-loop_NTPase"/>
</dbReference>
<keyword evidence="2" id="KW-0175">Coiled coil</keyword>
<dbReference type="SUPFAM" id="SSF47986">
    <property type="entry name" value="DEATH domain"/>
    <property type="match status" value="1"/>
</dbReference>
<protein>
    <recommendedName>
        <fullName evidence="3">DED domain-containing protein</fullName>
    </recommendedName>
</protein>
<dbReference type="PANTHER" id="PTHR48169:SF7">
    <property type="entry name" value="CASPASE 10"/>
    <property type="match status" value="1"/>
</dbReference>
<feature type="coiled-coil region" evidence="2">
    <location>
        <begin position="1011"/>
        <end position="1045"/>
    </location>
</feature>
<dbReference type="Gene3D" id="1.10.533.10">
    <property type="entry name" value="Death Domain, Fas"/>
    <property type="match status" value="1"/>
</dbReference>
<feature type="domain" description="DED" evidence="3">
    <location>
        <begin position="33"/>
        <end position="110"/>
    </location>
</feature>
<sequence>MRVIIKRKRNSFRNFNFGTTGNEQEMEPVVFDSYNILTREIASGLSTENVKTIKFIVREFGKGVLEKIISGADLLQLLEERSWLSAERVERLSELLQTIGRHDLDNKVQMYADSAISRNLSNHGYYGIYGMQINENYVETSMYKNIVDHLQRHNTVIMKGPPGTWKSQHAFKYAHYFSEEKSTDKSLIWRVDCNTDLNIFNSFSHLMNFLKIQCVNSKNRITESIEVMLSRALDALANDKYKESKHLFILLGFTSTSLPKETIQTLLQGMKEHTNIFVIATVSESLSSDFNPNVIEMRGMLEKEAIDFLHVPNTTSREKAKVLAKKLSYLPTGLLFARTFMQTTQISIELYLKNLETITNGTTDDSSTKACQLLIQRAETKMSREERKLLHYLPYMNTDNIPVLFLKYLLPRFLIDDSKNVLINNFLKTLRNHSLISIKGVDDSRVVAAHSFTLMILKSSETKEKKTEYLNTLLDFFVSYLDLDARLLEVIHRNVLFLDHAEAFLSNVDIEFESQSSDIKAKLCYLYTAIGITYRLYGNTELSAAVYLSKAKNTVYKSILGCNSFQCNKTENSYDTIEEYLNGSKALRKHCKDIFPKLLSNSNELSKMFINNFVENKCRSSRSISLLCKYSDIDIENVNNNQLSGVEVDHLRSKNLIMDAEHIAETFYIELLIRILYNESKNTWLVEMSKDEFSAGKRTLMKRLSSAYFPVTPESLTQHQLAHRLTYLLKKHMESVHMTSTQAIGPEVKQVRMFCPVFSPVTHRSGIMYMARSIFDDEKFPTLLDEAIRLLDNIDKGIEGKGFTEFGVVKRIGESSLFHSVMTDTLKMECYEKLAKAVQPEKKELLQKAIAIAKRLECQINDMTSWKALSGIHLKIAKLFIRTQTDENIKKAKYHYKKAYDREFESNNTRFTRFHQRAVIHYAECCIQFPKSDELTDARQILFDIKRRIGADALFEDEIKKIDYSLKQLLKNKKPVSTFIGDDDTITREDKGVQTVSSQDGYQKRFCQKTRDRLISDKKRVQSELQRIDMEIEEVEKELQKMNSFSDHK</sequence>
<dbReference type="AlphaFoldDB" id="A0A8B6FKD9"/>
<gene>
    <name evidence="4" type="ORF">MGAL_10B040789</name>
</gene>
<evidence type="ECO:0000256" key="2">
    <source>
        <dbReference type="SAM" id="Coils"/>
    </source>
</evidence>
<evidence type="ECO:0000259" key="3">
    <source>
        <dbReference type="PROSITE" id="PS50168"/>
    </source>
</evidence>
<reference evidence="4" key="1">
    <citation type="submission" date="2018-11" db="EMBL/GenBank/DDBJ databases">
        <authorList>
            <person name="Alioto T."/>
            <person name="Alioto T."/>
        </authorList>
    </citation>
    <scope>NUCLEOTIDE SEQUENCE</scope>
</reference>
<dbReference type="GO" id="GO:0006915">
    <property type="term" value="P:apoptotic process"/>
    <property type="evidence" value="ECO:0007669"/>
    <property type="project" value="UniProtKB-KW"/>
</dbReference>
<dbReference type="SUPFAM" id="SSF52540">
    <property type="entry name" value="P-loop containing nucleoside triphosphate hydrolases"/>
    <property type="match status" value="1"/>
</dbReference>
<dbReference type="InterPro" id="IPR011029">
    <property type="entry name" value="DEATH-like_dom_sf"/>
</dbReference>
<comment type="caution">
    <text evidence="4">The sequence shown here is derived from an EMBL/GenBank/DDBJ whole genome shotgun (WGS) entry which is preliminary data.</text>
</comment>
<keyword evidence="5" id="KW-1185">Reference proteome</keyword>
<dbReference type="EMBL" id="UYJE01007078">
    <property type="protein sequence ID" value="VDI51615.1"/>
    <property type="molecule type" value="Genomic_DNA"/>
</dbReference>
<dbReference type="Pfam" id="PF01335">
    <property type="entry name" value="DED"/>
    <property type="match status" value="1"/>
</dbReference>
<dbReference type="Proteomes" id="UP000596742">
    <property type="component" value="Unassembled WGS sequence"/>
</dbReference>
<evidence type="ECO:0000313" key="5">
    <source>
        <dbReference type="Proteomes" id="UP000596742"/>
    </source>
</evidence>
<organism evidence="4 5">
    <name type="scientific">Mytilus galloprovincialis</name>
    <name type="common">Mediterranean mussel</name>
    <dbReference type="NCBI Taxonomy" id="29158"/>
    <lineage>
        <taxon>Eukaryota</taxon>
        <taxon>Metazoa</taxon>
        <taxon>Spiralia</taxon>
        <taxon>Lophotrochozoa</taxon>
        <taxon>Mollusca</taxon>
        <taxon>Bivalvia</taxon>
        <taxon>Autobranchia</taxon>
        <taxon>Pteriomorphia</taxon>
        <taxon>Mytilida</taxon>
        <taxon>Mytiloidea</taxon>
        <taxon>Mytilidae</taxon>
        <taxon>Mytilinae</taxon>
        <taxon>Mytilus</taxon>
    </lineage>
</organism>
<dbReference type="PANTHER" id="PTHR48169">
    <property type="entry name" value="DED DOMAIN-CONTAINING PROTEIN"/>
    <property type="match status" value="1"/>
</dbReference>
<dbReference type="SMART" id="SM00031">
    <property type="entry name" value="DED"/>
    <property type="match status" value="1"/>
</dbReference>
<dbReference type="GO" id="GO:0042981">
    <property type="term" value="P:regulation of apoptotic process"/>
    <property type="evidence" value="ECO:0007669"/>
    <property type="project" value="InterPro"/>
</dbReference>
<keyword evidence="1" id="KW-0053">Apoptosis</keyword>
<dbReference type="OrthoDB" id="6076681at2759"/>
<accession>A0A8B6FKD9</accession>
<dbReference type="InterPro" id="IPR001875">
    <property type="entry name" value="DED_dom"/>
</dbReference>
<name>A0A8B6FKD9_MYTGA</name>
<dbReference type="PROSITE" id="PS50168">
    <property type="entry name" value="DED"/>
    <property type="match status" value="1"/>
</dbReference>
<proteinExistence type="predicted"/>